<accession>A0ABM1QQL9</accession>
<organism evidence="1 2">
    <name type="scientific">Camelina sativa</name>
    <name type="common">False flax</name>
    <name type="synonym">Myagrum sativum</name>
    <dbReference type="NCBI Taxonomy" id="90675"/>
    <lineage>
        <taxon>Eukaryota</taxon>
        <taxon>Viridiplantae</taxon>
        <taxon>Streptophyta</taxon>
        <taxon>Embryophyta</taxon>
        <taxon>Tracheophyta</taxon>
        <taxon>Spermatophyta</taxon>
        <taxon>Magnoliopsida</taxon>
        <taxon>eudicotyledons</taxon>
        <taxon>Gunneridae</taxon>
        <taxon>Pentapetalae</taxon>
        <taxon>rosids</taxon>
        <taxon>malvids</taxon>
        <taxon>Brassicales</taxon>
        <taxon>Brassicaceae</taxon>
        <taxon>Camelineae</taxon>
        <taxon>Camelina</taxon>
    </lineage>
</organism>
<dbReference type="PANTHER" id="PTHR12792:SF0">
    <property type="entry name" value="SEPARIN"/>
    <property type="match status" value="1"/>
</dbReference>
<protein>
    <submittedName>
        <fullName evidence="2">Separase-like</fullName>
    </submittedName>
</protein>
<reference evidence="2" key="2">
    <citation type="submission" date="2025-08" db="UniProtKB">
        <authorList>
            <consortium name="RefSeq"/>
        </authorList>
    </citation>
    <scope>IDENTIFICATION</scope>
    <source>
        <tissue evidence="2">Leaf</tissue>
    </source>
</reference>
<dbReference type="GeneID" id="104733328"/>
<dbReference type="Proteomes" id="UP000694864">
    <property type="component" value="Chromosome 12"/>
</dbReference>
<gene>
    <name evidence="2" type="primary">LOC104733328</name>
</gene>
<name>A0ABM1QQL9_CAMSA</name>
<evidence type="ECO:0000313" key="1">
    <source>
        <dbReference type="Proteomes" id="UP000694864"/>
    </source>
</evidence>
<proteinExistence type="predicted"/>
<dbReference type="RefSeq" id="XP_019089057.1">
    <property type="nucleotide sequence ID" value="XM_019233512.1"/>
</dbReference>
<dbReference type="PANTHER" id="PTHR12792">
    <property type="entry name" value="EXTRA SPINDLE POLES 1-RELATED"/>
    <property type="match status" value="1"/>
</dbReference>
<keyword evidence="1" id="KW-1185">Reference proteome</keyword>
<reference evidence="1" key="1">
    <citation type="journal article" date="2014" name="Nat. Commun.">
        <title>The emerging biofuel crop Camelina sativa retains a highly undifferentiated hexaploid genome structure.</title>
        <authorList>
            <person name="Kagale S."/>
            <person name="Koh C."/>
            <person name="Nixon J."/>
            <person name="Bollina V."/>
            <person name="Clarke W.E."/>
            <person name="Tuteja R."/>
            <person name="Spillane C."/>
            <person name="Robinson S.J."/>
            <person name="Links M.G."/>
            <person name="Clarke C."/>
            <person name="Higgins E.E."/>
            <person name="Huebert T."/>
            <person name="Sharpe A.G."/>
            <person name="Parkin I.A."/>
        </authorList>
    </citation>
    <scope>NUCLEOTIDE SEQUENCE [LARGE SCALE GENOMIC DNA]</scope>
    <source>
        <strain evidence="1">cv. DH55</strain>
    </source>
</reference>
<dbReference type="InterPro" id="IPR005314">
    <property type="entry name" value="Peptidase_C50"/>
</dbReference>
<sequence>MVILIALTTWQAMPQENVILRLYSAGLRTLDKECLGTDFDKTLLNVAIAAFIISTRTQRKVEVKCFTCNSHKSVEVTNRLVEDVISSPGISPPELKYLLASFHDIGIELYNMKHLKEASTAFKLCIRAVWTCVRLLFHIYVNESDDLTEGSLPGEAIIDFVSDACSKSEFYLDVLQQQHGTGEIENLLFFILENWSAAEDIFKKLPDPTPIIKQWVKIQHRHKFHKRERVGTFMADTRDGDACTMQFLITALAKKKQKTCSKIYTQES</sequence>
<evidence type="ECO:0000313" key="2">
    <source>
        <dbReference type="RefSeq" id="XP_019089057.1"/>
    </source>
</evidence>